<feature type="domain" description="Histidine kinase/HSP90-like ATPase" evidence="10">
    <location>
        <begin position="248"/>
        <end position="336"/>
    </location>
</feature>
<evidence type="ECO:0000313" key="12">
    <source>
        <dbReference type="EMBL" id="MBB6174723.1"/>
    </source>
</evidence>
<dbReference type="Gene3D" id="1.20.5.1930">
    <property type="match status" value="1"/>
</dbReference>
<organism evidence="12 13">
    <name type="scientific">Nocardiopsis mwathae</name>
    <dbReference type="NCBI Taxonomy" id="1472723"/>
    <lineage>
        <taxon>Bacteria</taxon>
        <taxon>Bacillati</taxon>
        <taxon>Actinomycetota</taxon>
        <taxon>Actinomycetes</taxon>
        <taxon>Streptosporangiales</taxon>
        <taxon>Nocardiopsidaceae</taxon>
        <taxon>Nocardiopsis</taxon>
    </lineage>
</organism>
<keyword evidence="9" id="KW-1133">Transmembrane helix</keyword>
<feature type="transmembrane region" description="Helical" evidence="9">
    <location>
        <begin position="43"/>
        <end position="63"/>
    </location>
</feature>
<evidence type="ECO:0000259" key="10">
    <source>
        <dbReference type="Pfam" id="PF02518"/>
    </source>
</evidence>
<reference evidence="12 13" key="1">
    <citation type="submission" date="2020-08" db="EMBL/GenBank/DDBJ databases">
        <title>Sequencing the genomes of 1000 actinobacteria strains.</title>
        <authorList>
            <person name="Klenk H.-P."/>
        </authorList>
    </citation>
    <scope>NUCLEOTIDE SEQUENCE [LARGE SCALE GENOMIC DNA]</scope>
    <source>
        <strain evidence="12 13">DSM 46659</strain>
    </source>
</reference>
<evidence type="ECO:0000256" key="5">
    <source>
        <dbReference type="ARBA" id="ARBA00022741"/>
    </source>
</evidence>
<evidence type="ECO:0000256" key="2">
    <source>
        <dbReference type="ARBA" id="ARBA00012438"/>
    </source>
</evidence>
<keyword evidence="8" id="KW-0902">Two-component regulatory system</keyword>
<proteinExistence type="predicted"/>
<dbReference type="PANTHER" id="PTHR24421:SF10">
    <property type="entry name" value="NITRATE_NITRITE SENSOR PROTEIN NARQ"/>
    <property type="match status" value="1"/>
</dbReference>
<keyword evidence="5" id="KW-0547">Nucleotide-binding</keyword>
<dbReference type="Pfam" id="PF02518">
    <property type="entry name" value="HATPase_c"/>
    <property type="match status" value="1"/>
</dbReference>
<dbReference type="Proteomes" id="UP000546642">
    <property type="component" value="Unassembled WGS sequence"/>
</dbReference>
<dbReference type="GO" id="GO:0000155">
    <property type="term" value="F:phosphorelay sensor kinase activity"/>
    <property type="evidence" value="ECO:0007669"/>
    <property type="project" value="InterPro"/>
</dbReference>
<evidence type="ECO:0000256" key="3">
    <source>
        <dbReference type="ARBA" id="ARBA00022553"/>
    </source>
</evidence>
<keyword evidence="13" id="KW-1185">Reference proteome</keyword>
<accession>A0A7X0D7Q7</accession>
<dbReference type="GO" id="GO:0005524">
    <property type="term" value="F:ATP binding"/>
    <property type="evidence" value="ECO:0007669"/>
    <property type="project" value="UniProtKB-KW"/>
</dbReference>
<dbReference type="EMBL" id="JACHDS010000001">
    <property type="protein sequence ID" value="MBB6174723.1"/>
    <property type="molecule type" value="Genomic_DNA"/>
</dbReference>
<feature type="transmembrane region" description="Helical" evidence="9">
    <location>
        <begin position="84"/>
        <end position="108"/>
    </location>
</feature>
<dbReference type="CDD" id="cd16917">
    <property type="entry name" value="HATPase_UhpB-NarQ-NarX-like"/>
    <property type="match status" value="1"/>
</dbReference>
<feature type="domain" description="Signal transduction histidine kinase subgroup 3 dimerisation and phosphoacceptor" evidence="11">
    <location>
        <begin position="140"/>
        <end position="205"/>
    </location>
</feature>
<keyword evidence="3" id="KW-0597">Phosphoprotein</keyword>
<dbReference type="PANTHER" id="PTHR24421">
    <property type="entry name" value="NITRATE/NITRITE SENSOR PROTEIN NARX-RELATED"/>
    <property type="match status" value="1"/>
</dbReference>
<comment type="caution">
    <text evidence="12">The sequence shown here is derived from an EMBL/GenBank/DDBJ whole genome shotgun (WGS) entry which is preliminary data.</text>
</comment>
<gene>
    <name evidence="12" type="ORF">HNR23_004783</name>
</gene>
<keyword evidence="7" id="KW-0067">ATP-binding</keyword>
<evidence type="ECO:0000313" key="13">
    <source>
        <dbReference type="Proteomes" id="UP000546642"/>
    </source>
</evidence>
<dbReference type="GO" id="GO:0046983">
    <property type="term" value="F:protein dimerization activity"/>
    <property type="evidence" value="ECO:0007669"/>
    <property type="project" value="InterPro"/>
</dbReference>
<dbReference type="Gene3D" id="3.30.565.10">
    <property type="entry name" value="Histidine kinase-like ATPase, C-terminal domain"/>
    <property type="match status" value="1"/>
</dbReference>
<keyword evidence="6 12" id="KW-0418">Kinase</keyword>
<dbReference type="InterPro" id="IPR003594">
    <property type="entry name" value="HATPase_dom"/>
</dbReference>
<name>A0A7X0D7Q7_9ACTN</name>
<dbReference type="InterPro" id="IPR011712">
    <property type="entry name" value="Sig_transdc_His_kin_sub3_dim/P"/>
</dbReference>
<evidence type="ECO:0000256" key="9">
    <source>
        <dbReference type="SAM" id="Phobius"/>
    </source>
</evidence>
<sequence length="346" mass="36677">MTVFAVILAISLVSWLAAGAHVGGELGLFIAYYHVLVRRPPGAGLSASALFAVGIGVLAVQPFPELPQNLFGEISDEEALLLNALIRIVTALSMVLTALATGVLALVVRNRRSALAAAESEARRLRQERDQRARWAKEVERTRIAREMHDVVGHSLGVMISLSDGAVLLAEKQPKRAIESMATVAETGRAALAEVRDVLGLLRDEGVGQPYSRDVDELVDRVRATGLAVDMDCAVDLTLLPDRLRLCVFRIVQEALTNVAKHAGTDARAHVRVKAVDGRIRLSVTDNGTSAGAAGLWSEVGSGLTGLGERVSIQGGEIRTGPRPGGGWAVEAELPMGRSISAKGQA</sequence>
<dbReference type="AlphaFoldDB" id="A0A7X0D7Q7"/>
<keyword evidence="9" id="KW-0812">Transmembrane</keyword>
<evidence type="ECO:0000256" key="8">
    <source>
        <dbReference type="ARBA" id="ARBA00023012"/>
    </source>
</evidence>
<protein>
    <recommendedName>
        <fullName evidence="2">histidine kinase</fullName>
        <ecNumber evidence="2">2.7.13.3</ecNumber>
    </recommendedName>
</protein>
<comment type="catalytic activity">
    <reaction evidence="1">
        <text>ATP + protein L-histidine = ADP + protein N-phospho-L-histidine.</text>
        <dbReference type="EC" id="2.7.13.3"/>
    </reaction>
</comment>
<keyword evidence="4" id="KW-0808">Transferase</keyword>
<keyword evidence="9" id="KW-0472">Membrane</keyword>
<dbReference type="InterPro" id="IPR050482">
    <property type="entry name" value="Sensor_HK_TwoCompSys"/>
</dbReference>
<dbReference type="InterPro" id="IPR036890">
    <property type="entry name" value="HATPase_C_sf"/>
</dbReference>
<dbReference type="Pfam" id="PF07730">
    <property type="entry name" value="HisKA_3"/>
    <property type="match status" value="1"/>
</dbReference>
<dbReference type="EC" id="2.7.13.3" evidence="2"/>
<dbReference type="GO" id="GO:0016020">
    <property type="term" value="C:membrane"/>
    <property type="evidence" value="ECO:0007669"/>
    <property type="project" value="InterPro"/>
</dbReference>
<evidence type="ECO:0000256" key="4">
    <source>
        <dbReference type="ARBA" id="ARBA00022679"/>
    </source>
</evidence>
<evidence type="ECO:0000256" key="7">
    <source>
        <dbReference type="ARBA" id="ARBA00022840"/>
    </source>
</evidence>
<evidence type="ECO:0000256" key="1">
    <source>
        <dbReference type="ARBA" id="ARBA00000085"/>
    </source>
</evidence>
<evidence type="ECO:0000259" key="11">
    <source>
        <dbReference type="Pfam" id="PF07730"/>
    </source>
</evidence>
<dbReference type="SUPFAM" id="SSF55874">
    <property type="entry name" value="ATPase domain of HSP90 chaperone/DNA topoisomerase II/histidine kinase"/>
    <property type="match status" value="1"/>
</dbReference>
<evidence type="ECO:0000256" key="6">
    <source>
        <dbReference type="ARBA" id="ARBA00022777"/>
    </source>
</evidence>